<accession>A0A974WJK4</accession>
<dbReference type="EMBL" id="CP070608">
    <property type="protein sequence ID" value="QSE99139.1"/>
    <property type="molecule type" value="Genomic_DNA"/>
</dbReference>
<keyword evidence="2" id="KW-0238">DNA-binding</keyword>
<feature type="transmembrane region" description="Helical" evidence="4">
    <location>
        <begin position="156"/>
        <end position="174"/>
    </location>
</feature>
<dbReference type="InterPro" id="IPR009057">
    <property type="entry name" value="Homeodomain-like_sf"/>
</dbReference>
<feature type="transmembrane region" description="Helical" evidence="4">
    <location>
        <begin position="6"/>
        <end position="26"/>
    </location>
</feature>
<keyword evidence="4" id="KW-1133">Transmembrane helix</keyword>
<evidence type="ECO:0000259" key="5">
    <source>
        <dbReference type="PROSITE" id="PS01124"/>
    </source>
</evidence>
<feature type="transmembrane region" description="Helical" evidence="4">
    <location>
        <begin position="122"/>
        <end position="144"/>
    </location>
</feature>
<keyword evidence="3" id="KW-0804">Transcription</keyword>
<evidence type="ECO:0000256" key="1">
    <source>
        <dbReference type="ARBA" id="ARBA00023015"/>
    </source>
</evidence>
<dbReference type="InterPro" id="IPR018062">
    <property type="entry name" value="HTH_AraC-typ_CS"/>
</dbReference>
<dbReference type="KEGG" id="fuv:JR347_08640"/>
<keyword evidence="4" id="KW-0812">Transmembrane</keyword>
<dbReference type="GO" id="GO:0043565">
    <property type="term" value="F:sequence-specific DNA binding"/>
    <property type="evidence" value="ECO:0007669"/>
    <property type="project" value="InterPro"/>
</dbReference>
<dbReference type="SUPFAM" id="SSF46689">
    <property type="entry name" value="Homeodomain-like"/>
    <property type="match status" value="1"/>
</dbReference>
<feature type="domain" description="HTH araC/xylS-type" evidence="5">
    <location>
        <begin position="218"/>
        <end position="324"/>
    </location>
</feature>
<dbReference type="RefSeq" id="WP_205723650.1">
    <property type="nucleotide sequence ID" value="NZ_CP070608.1"/>
</dbReference>
<evidence type="ECO:0000256" key="4">
    <source>
        <dbReference type="SAM" id="Phobius"/>
    </source>
</evidence>
<dbReference type="InterPro" id="IPR018060">
    <property type="entry name" value="HTH_AraC"/>
</dbReference>
<dbReference type="PANTHER" id="PTHR43280:SF29">
    <property type="entry name" value="ARAC-FAMILY TRANSCRIPTIONAL REGULATOR"/>
    <property type="match status" value="1"/>
</dbReference>
<organism evidence="6 7">
    <name type="scientific">Fulvivirga lutea</name>
    <dbReference type="NCBI Taxonomy" id="2810512"/>
    <lineage>
        <taxon>Bacteria</taxon>
        <taxon>Pseudomonadati</taxon>
        <taxon>Bacteroidota</taxon>
        <taxon>Cytophagia</taxon>
        <taxon>Cytophagales</taxon>
        <taxon>Fulvivirgaceae</taxon>
        <taxon>Fulvivirga</taxon>
    </lineage>
</organism>
<dbReference type="AlphaFoldDB" id="A0A974WJK4"/>
<proteinExistence type="predicted"/>
<feature type="transmembrane region" description="Helical" evidence="4">
    <location>
        <begin position="180"/>
        <end position="199"/>
    </location>
</feature>
<gene>
    <name evidence="6" type="ORF">JR347_08640</name>
</gene>
<dbReference type="Gene3D" id="1.10.10.60">
    <property type="entry name" value="Homeodomain-like"/>
    <property type="match status" value="1"/>
</dbReference>
<dbReference type="SMART" id="SM00342">
    <property type="entry name" value="HTH_ARAC"/>
    <property type="match status" value="1"/>
</dbReference>
<keyword evidence="4" id="KW-0472">Membrane</keyword>
<reference evidence="6" key="1">
    <citation type="submission" date="2021-02" db="EMBL/GenBank/DDBJ databases">
        <title>Fulvivirga sp. S481 isolated from sea water.</title>
        <authorList>
            <person name="Bae S.S."/>
            <person name="Baek K."/>
        </authorList>
    </citation>
    <scope>NUCLEOTIDE SEQUENCE</scope>
    <source>
        <strain evidence="6">S481</strain>
    </source>
</reference>
<dbReference type="Proteomes" id="UP000662783">
    <property type="component" value="Chromosome"/>
</dbReference>
<keyword evidence="7" id="KW-1185">Reference proteome</keyword>
<sequence>MNQFGLLGVFAGVAVATGIFLAAYLIFIRKEQVLKNRLLGFIFLAIALRVGKSIAFFILRDMAAIGLAIGFLGLASIGVLTYLYVSSGEAEFKPKKMHLMHAMLPIIGAIGCYFVFNTPLDSLFYQSGTAFSFIYVLLSWRTVYIQKTDNDKLKSWHVKLLATVTLVLLSFVFQHLANSLMGYAIGSGIAAIPLYYIFFQALQSPLVFTPTMRVEASQEVIDKVKMAFEERAIYRTQGITITQISEELEVPAYLITRAVKELYDKSFPDAINSFRVEEVKEKLCLGDDIKVEALAYDAGFNTPSAFYAAFKKYTGQSPKAFQQTQILQSA</sequence>
<feature type="transmembrane region" description="Helical" evidence="4">
    <location>
        <begin position="97"/>
        <end position="116"/>
    </location>
</feature>
<dbReference type="GO" id="GO:0003700">
    <property type="term" value="F:DNA-binding transcription factor activity"/>
    <property type="evidence" value="ECO:0007669"/>
    <property type="project" value="InterPro"/>
</dbReference>
<feature type="transmembrane region" description="Helical" evidence="4">
    <location>
        <begin position="38"/>
        <end position="59"/>
    </location>
</feature>
<evidence type="ECO:0000256" key="2">
    <source>
        <dbReference type="ARBA" id="ARBA00023125"/>
    </source>
</evidence>
<keyword evidence="1" id="KW-0805">Transcription regulation</keyword>
<name>A0A974WJK4_9BACT</name>
<dbReference type="Pfam" id="PF12833">
    <property type="entry name" value="HTH_18"/>
    <property type="match status" value="1"/>
</dbReference>
<dbReference type="PANTHER" id="PTHR43280">
    <property type="entry name" value="ARAC-FAMILY TRANSCRIPTIONAL REGULATOR"/>
    <property type="match status" value="1"/>
</dbReference>
<dbReference type="PROSITE" id="PS01124">
    <property type="entry name" value="HTH_ARAC_FAMILY_2"/>
    <property type="match status" value="1"/>
</dbReference>
<evidence type="ECO:0000256" key="3">
    <source>
        <dbReference type="ARBA" id="ARBA00023163"/>
    </source>
</evidence>
<protein>
    <submittedName>
        <fullName evidence="6">AraC family transcriptional regulator</fullName>
    </submittedName>
</protein>
<feature type="transmembrane region" description="Helical" evidence="4">
    <location>
        <begin position="65"/>
        <end position="85"/>
    </location>
</feature>
<evidence type="ECO:0000313" key="7">
    <source>
        <dbReference type="Proteomes" id="UP000662783"/>
    </source>
</evidence>
<dbReference type="PROSITE" id="PS00041">
    <property type="entry name" value="HTH_ARAC_FAMILY_1"/>
    <property type="match status" value="1"/>
</dbReference>
<evidence type="ECO:0000313" key="6">
    <source>
        <dbReference type="EMBL" id="QSE99139.1"/>
    </source>
</evidence>